<dbReference type="Gene3D" id="3.10.450.240">
    <property type="match status" value="1"/>
</dbReference>
<dbReference type="GO" id="GO:0032979">
    <property type="term" value="P:protein insertion into mitochondrial inner membrane from matrix"/>
    <property type="evidence" value="ECO:0007669"/>
    <property type="project" value="InterPro"/>
</dbReference>
<dbReference type="Pfam" id="PF07961">
    <property type="entry name" value="MBA1"/>
    <property type="match status" value="1"/>
</dbReference>
<dbReference type="InterPro" id="IPR024621">
    <property type="entry name" value="Mba1"/>
</dbReference>
<dbReference type="EMBL" id="JAODAN010000002">
    <property type="protein sequence ID" value="KAK1926184.1"/>
    <property type="molecule type" value="Genomic_DNA"/>
</dbReference>
<dbReference type="Proteomes" id="UP001182556">
    <property type="component" value="Unassembled WGS sequence"/>
</dbReference>
<evidence type="ECO:0000313" key="2">
    <source>
        <dbReference type="Proteomes" id="UP001182556"/>
    </source>
</evidence>
<dbReference type="AlphaFoldDB" id="A0AAD9L8E4"/>
<accession>A0AAD9L8E4</accession>
<keyword evidence="2" id="KW-1185">Reference proteome</keyword>
<organism evidence="1 2">
    <name type="scientific">Papiliotrema laurentii</name>
    <name type="common">Cryptococcus laurentii</name>
    <dbReference type="NCBI Taxonomy" id="5418"/>
    <lineage>
        <taxon>Eukaryota</taxon>
        <taxon>Fungi</taxon>
        <taxon>Dikarya</taxon>
        <taxon>Basidiomycota</taxon>
        <taxon>Agaricomycotina</taxon>
        <taxon>Tremellomycetes</taxon>
        <taxon>Tremellales</taxon>
        <taxon>Rhynchogastremaceae</taxon>
        <taxon>Papiliotrema</taxon>
    </lineage>
</organism>
<reference evidence="1" key="1">
    <citation type="submission" date="2023-02" db="EMBL/GenBank/DDBJ databases">
        <title>Identification and recombinant expression of a fungal hydrolase from Papiliotrema laurentii that hydrolyzes apple cutin and clears colloidal polyester polyurethane.</title>
        <authorList>
            <consortium name="DOE Joint Genome Institute"/>
            <person name="Roman V.A."/>
            <person name="Bojanowski C."/>
            <person name="Crable B.R."/>
            <person name="Wagner D.N."/>
            <person name="Hung C.S."/>
            <person name="Nadeau L.J."/>
            <person name="Schratz L."/>
            <person name="Haridas S."/>
            <person name="Pangilinan J."/>
            <person name="Lipzen A."/>
            <person name="Na H."/>
            <person name="Yan M."/>
            <person name="Ng V."/>
            <person name="Grigoriev I.V."/>
            <person name="Spatafora J.W."/>
            <person name="Barlow D."/>
            <person name="Biffinger J."/>
            <person name="Kelley-Loughnane N."/>
            <person name="Varaljay V.A."/>
            <person name="Crookes-Goodson W.J."/>
        </authorList>
    </citation>
    <scope>NUCLEOTIDE SEQUENCE</scope>
    <source>
        <strain evidence="1">5307AH</strain>
    </source>
</reference>
<evidence type="ECO:0000313" key="1">
    <source>
        <dbReference type="EMBL" id="KAK1926184.1"/>
    </source>
</evidence>
<name>A0AAD9L8E4_PAPLA</name>
<sequence>MSFITGIRASTSRSQIALHPIRHVGLQYRHASDKSALTKATTVQEIDNELSKMEKKQKQMLRKAAGPDMGRGSGTGITRMQQVVVPNEMQQLQTIILEDLTEPKLTIPVILGRLDWVVGLKPPYWRWRQTVAGISTRYDWLVQAVRRRVTTFQTLNLLQQQGLAALSNKGQIRQLPLFDRFFGRILPSRWHLSYLPTTRHALDIYTAYNHAQATQDFKTINAVSLKNLRRAARSVAVSFKVKDWGYDETPDVPRIMWSRTVPLGDKDKTSLNQICYQFDTKQYVVINQKDPKTGAPTTTRHRHVVENIIFQCVDPDPAEQGWMMLERVPTTPPLHLLDGAAKAEQEKFLADRAAAMRRLQGLEDLTA</sequence>
<protein>
    <submittedName>
        <fullName evidence="1">Uncharacterized protein</fullName>
    </submittedName>
</protein>
<dbReference type="GO" id="GO:0005743">
    <property type="term" value="C:mitochondrial inner membrane"/>
    <property type="evidence" value="ECO:0007669"/>
    <property type="project" value="InterPro"/>
</dbReference>
<proteinExistence type="predicted"/>
<comment type="caution">
    <text evidence="1">The sequence shown here is derived from an EMBL/GenBank/DDBJ whole genome shotgun (WGS) entry which is preliminary data.</text>
</comment>
<gene>
    <name evidence="1" type="ORF">DB88DRAFT_538108</name>
</gene>